<dbReference type="Pfam" id="PF13835">
    <property type="entry name" value="DUF4194"/>
    <property type="match status" value="1"/>
</dbReference>
<dbReference type="Proteomes" id="UP000320078">
    <property type="component" value="Unassembled WGS sequence"/>
</dbReference>
<dbReference type="EMBL" id="VIAE01000002">
    <property type="protein sequence ID" value="TVY12323.1"/>
    <property type="molecule type" value="Genomic_DNA"/>
</dbReference>
<evidence type="ECO:0000313" key="1">
    <source>
        <dbReference type="EMBL" id="TVY12323.1"/>
    </source>
</evidence>
<name>A0A559KJK9_9MOLU</name>
<sequence length="202" mass="24653">MEHKLQCLKEFCKKFEFLKEQEQNLFSKIINKLLQVNYLTAQKSADINDYHFLLLHKEIFIFFLQLLDFELKIEKQDEVIFIKNLNHFNKLKLKKEESLILLILRILFQQKKENLGNYDKVTIYLQNIYQELTKISYVEIKKLTKEKMKNILVLFRRYNIIDYSDNDYLLDNLIIIIYPSILYIIDLKMVQQYKELIDNKLK</sequence>
<gene>
    <name evidence="1" type="ORF">MDPP_0096</name>
</gene>
<evidence type="ECO:0008006" key="3">
    <source>
        <dbReference type="Google" id="ProtNLM"/>
    </source>
</evidence>
<dbReference type="RefSeq" id="WP_144658247.1">
    <property type="nucleotide sequence ID" value="NZ_VIAE01000002.1"/>
</dbReference>
<evidence type="ECO:0000313" key="2">
    <source>
        <dbReference type="Proteomes" id="UP000320078"/>
    </source>
</evidence>
<comment type="caution">
    <text evidence="1">The sequence shown here is derived from an EMBL/GenBank/DDBJ whole genome shotgun (WGS) entry which is preliminary data.</text>
</comment>
<dbReference type="AlphaFoldDB" id="A0A559KJK9"/>
<protein>
    <recommendedName>
        <fullName evidence="3">DUF4194 domain-containing protein</fullName>
    </recommendedName>
</protein>
<reference evidence="1 2" key="1">
    <citation type="submission" date="2019-06" db="EMBL/GenBank/DDBJ databases">
        <title>Draft Genome Sequence of Candidatus Phytoplasma pini-Related Strain MDPP: A Resource for Comparative Genomics of Gymnosperm-infecting Phytoplasmas.</title>
        <authorList>
            <person name="Cai W."/>
            <person name="Costanzo S."/>
            <person name="Shao J."/>
            <person name="Zhao Y."/>
            <person name="Davis R."/>
        </authorList>
    </citation>
    <scope>NUCLEOTIDE SEQUENCE [LARGE SCALE GENOMIC DNA]</scope>
    <source>
        <strain evidence="1 2">MDPP</strain>
    </source>
</reference>
<dbReference type="OrthoDB" id="384210at2"/>
<dbReference type="InterPro" id="IPR025449">
    <property type="entry name" value="JetB"/>
</dbReference>
<organism evidence="1 2">
    <name type="scientific">Candidatus Phytoplasma pini</name>
    <dbReference type="NCBI Taxonomy" id="267362"/>
    <lineage>
        <taxon>Bacteria</taxon>
        <taxon>Bacillati</taxon>
        <taxon>Mycoplasmatota</taxon>
        <taxon>Mollicutes</taxon>
        <taxon>Acholeplasmatales</taxon>
        <taxon>Acholeplasmataceae</taxon>
        <taxon>Candidatus Phytoplasma</taxon>
    </lineage>
</organism>
<accession>A0A559KJK9</accession>
<proteinExistence type="predicted"/>
<keyword evidence="2" id="KW-1185">Reference proteome</keyword>